<keyword evidence="4" id="KW-0489">Methyltransferase</keyword>
<evidence type="ECO:0000256" key="9">
    <source>
        <dbReference type="ARBA" id="ARBA00023042"/>
    </source>
</evidence>
<feature type="site" description="mRNA cap binding" evidence="15">
    <location>
        <position position="67"/>
    </location>
</feature>
<evidence type="ECO:0000313" key="17">
    <source>
        <dbReference type="EMBL" id="GMM51876.1"/>
    </source>
</evidence>
<proteinExistence type="predicted"/>
<protein>
    <recommendedName>
        <fullName evidence="14">mRNA cap guanine-N(7) methyltransferase</fullName>
        <ecNumber evidence="3">2.1.1.56</ecNumber>
    </recommendedName>
    <alternativeName>
        <fullName evidence="11">mRNA (guanine-N(7))-methyltransferase</fullName>
    </alternativeName>
    <alternativeName>
        <fullName evidence="12">mRNA cap methyltransferase</fullName>
    </alternativeName>
</protein>
<feature type="site" description="mRNA cap binding" evidence="15">
    <location>
        <position position="290"/>
    </location>
</feature>
<dbReference type="PIRSF" id="PIRSF028762">
    <property type="entry name" value="ABD1"/>
    <property type="match status" value="1"/>
</dbReference>
<sequence>MAHIDTQNDENVRRHYNSIRNQNRASTKMLSLRDFNNFVKWLLIFEFSEPYQIVLDMACGKGGDLEKWRRAGIDGFIGIDIADNSIQDAKERYRNLHPKTYWIDLAVGNCFGEDIYEYIPVEAFPVDVVSCQFALHYAFDSLERLKQTLSNVTKTLKPGGFFFGTVLNSGYLSESLRKGQTCWGNKLFKITFEEQNESGNFEQICGNKYKFYLREAVDNIEEYVVPITHLVKLADTYGLEMVLNEPFLDYFERNVRDNPSVMKESAFKRLTDNSGNLIMDPDQLQVCGIYSVFCFKKR</sequence>
<evidence type="ECO:0000256" key="10">
    <source>
        <dbReference type="ARBA" id="ARBA00023242"/>
    </source>
</evidence>
<evidence type="ECO:0000313" key="18">
    <source>
        <dbReference type="Proteomes" id="UP001362899"/>
    </source>
</evidence>
<feature type="site" description="mRNA cap binding" evidence="15">
    <location>
        <position position="61"/>
    </location>
</feature>
<evidence type="ECO:0000256" key="6">
    <source>
        <dbReference type="ARBA" id="ARBA00022679"/>
    </source>
</evidence>
<dbReference type="Gene3D" id="3.40.50.150">
    <property type="entry name" value="Vaccinia Virus protein VP39"/>
    <property type="match status" value="1"/>
</dbReference>
<feature type="site" description="mRNA cap binding" evidence="15">
    <location>
        <position position="92"/>
    </location>
</feature>
<keyword evidence="9 15" id="KW-0506">mRNA capping</keyword>
<feature type="site" description="mRNA cap binding" evidence="15">
    <location>
        <position position="222"/>
    </location>
</feature>
<feature type="binding site" evidence="15">
    <location>
        <begin position="36"/>
        <end position="37"/>
    </location>
    <ligand>
        <name>mRNA</name>
        <dbReference type="ChEBI" id="CHEBI:33699"/>
    </ligand>
</feature>
<keyword evidence="10" id="KW-0539">Nucleus</keyword>
<name>A0AAV5RL55_STABA</name>
<feature type="domain" description="MRNA cap 0 methyltransferase" evidence="16">
    <location>
        <begin position="27"/>
        <end position="298"/>
    </location>
</feature>
<evidence type="ECO:0000256" key="3">
    <source>
        <dbReference type="ARBA" id="ARBA00011926"/>
    </source>
</evidence>
<evidence type="ECO:0000256" key="7">
    <source>
        <dbReference type="ARBA" id="ARBA00022691"/>
    </source>
</evidence>
<evidence type="ECO:0000256" key="1">
    <source>
        <dbReference type="ARBA" id="ARBA00003378"/>
    </source>
</evidence>
<dbReference type="GO" id="GO:0004482">
    <property type="term" value="F:mRNA 5'-cap (guanine-N7-)-methyltransferase activity"/>
    <property type="evidence" value="ECO:0007669"/>
    <property type="project" value="UniProtKB-EC"/>
</dbReference>
<evidence type="ECO:0000256" key="5">
    <source>
        <dbReference type="ARBA" id="ARBA00022664"/>
    </source>
</evidence>
<comment type="subcellular location">
    <subcellularLocation>
        <location evidence="2">Nucleus</location>
    </subcellularLocation>
</comment>
<dbReference type="PANTHER" id="PTHR12189">
    <property type="entry name" value="MRNA GUANINE-7- METHYLTRANSFERASE"/>
    <property type="match status" value="1"/>
</dbReference>
<evidence type="ECO:0000256" key="4">
    <source>
        <dbReference type="ARBA" id="ARBA00022603"/>
    </source>
</evidence>
<evidence type="ECO:0000256" key="15">
    <source>
        <dbReference type="PIRSR" id="PIRSR028762-2"/>
    </source>
</evidence>
<keyword evidence="7" id="KW-0949">S-adenosyl-L-methionine</keyword>
<dbReference type="EMBL" id="BTGC01000008">
    <property type="protein sequence ID" value="GMM51876.1"/>
    <property type="molecule type" value="Genomic_DNA"/>
</dbReference>
<dbReference type="PROSITE" id="PS51562">
    <property type="entry name" value="RNA_CAP0_MT"/>
    <property type="match status" value="1"/>
</dbReference>
<keyword evidence="5" id="KW-0507">mRNA processing</keyword>
<keyword evidence="18" id="KW-1185">Reference proteome</keyword>
<keyword evidence="6" id="KW-0808">Transferase</keyword>
<dbReference type="SUPFAM" id="SSF53335">
    <property type="entry name" value="S-adenosyl-L-methionine-dependent methyltransferases"/>
    <property type="match status" value="1"/>
</dbReference>
<dbReference type="GO" id="GO:0005634">
    <property type="term" value="C:nucleus"/>
    <property type="evidence" value="ECO:0007669"/>
    <property type="project" value="UniProtKB-SubCell"/>
</dbReference>
<dbReference type="InterPro" id="IPR004971">
    <property type="entry name" value="mRNA_G-N7_MeTrfase_dom"/>
</dbReference>
<comment type="function">
    <text evidence="1">Responsible for methylating the 5'-cap structure of mRNAs.</text>
</comment>
<dbReference type="GO" id="GO:0003723">
    <property type="term" value="F:RNA binding"/>
    <property type="evidence" value="ECO:0007669"/>
    <property type="project" value="UniProtKB-KW"/>
</dbReference>
<feature type="site" description="mRNA cap binding" evidence="15">
    <location>
        <position position="136"/>
    </location>
</feature>
<evidence type="ECO:0000256" key="12">
    <source>
        <dbReference type="ARBA" id="ARBA00033387"/>
    </source>
</evidence>
<organism evidence="17 18">
    <name type="scientific">Starmerella bacillaris</name>
    <name type="common">Yeast</name>
    <name type="synonym">Candida zemplinina</name>
    <dbReference type="NCBI Taxonomy" id="1247836"/>
    <lineage>
        <taxon>Eukaryota</taxon>
        <taxon>Fungi</taxon>
        <taxon>Dikarya</taxon>
        <taxon>Ascomycota</taxon>
        <taxon>Saccharomycotina</taxon>
        <taxon>Dipodascomycetes</taxon>
        <taxon>Dipodascales</taxon>
        <taxon>Trichomonascaceae</taxon>
        <taxon>Starmerella</taxon>
    </lineage>
</organism>
<dbReference type="AlphaFoldDB" id="A0AAV5RL55"/>
<evidence type="ECO:0000259" key="16">
    <source>
        <dbReference type="PROSITE" id="PS51562"/>
    </source>
</evidence>
<evidence type="ECO:0000256" key="2">
    <source>
        <dbReference type="ARBA" id="ARBA00004123"/>
    </source>
</evidence>
<evidence type="ECO:0000256" key="8">
    <source>
        <dbReference type="ARBA" id="ARBA00022884"/>
    </source>
</evidence>
<dbReference type="CDD" id="cd02440">
    <property type="entry name" value="AdoMet_MTases"/>
    <property type="match status" value="1"/>
</dbReference>
<dbReference type="PANTHER" id="PTHR12189:SF2">
    <property type="entry name" value="MRNA CAP GUANINE-N7 METHYLTRANSFERASE"/>
    <property type="match status" value="1"/>
</dbReference>
<dbReference type="InterPro" id="IPR016899">
    <property type="entry name" value="mRNA_G-N7_MeTrfase_euk"/>
</dbReference>
<comment type="caution">
    <text evidence="17">The sequence shown here is derived from an EMBL/GenBank/DDBJ whole genome shotgun (WGS) entry which is preliminary data.</text>
</comment>
<comment type="catalytic activity">
    <reaction evidence="13">
        <text>a 5'-end (5'-triphosphoguanosine)-ribonucleoside in mRNA + S-adenosyl-L-methionine = a 5'-end (N(7)-methyl 5'-triphosphoguanosine)-ribonucleoside in mRNA + S-adenosyl-L-homocysteine</text>
        <dbReference type="Rhea" id="RHEA:67008"/>
        <dbReference type="Rhea" id="RHEA-COMP:17166"/>
        <dbReference type="Rhea" id="RHEA-COMP:17167"/>
        <dbReference type="ChEBI" id="CHEBI:57856"/>
        <dbReference type="ChEBI" id="CHEBI:59789"/>
        <dbReference type="ChEBI" id="CHEBI:156461"/>
        <dbReference type="ChEBI" id="CHEBI:167617"/>
        <dbReference type="EC" id="2.1.1.56"/>
    </reaction>
</comment>
<dbReference type="Pfam" id="PF03291">
    <property type="entry name" value="mRNA_G-N7_MeTrfase"/>
    <property type="match status" value="1"/>
</dbReference>
<dbReference type="Proteomes" id="UP001362899">
    <property type="component" value="Unassembled WGS sequence"/>
</dbReference>
<evidence type="ECO:0000256" key="14">
    <source>
        <dbReference type="ARBA" id="ARBA00049739"/>
    </source>
</evidence>
<keyword evidence="8" id="KW-0694">RNA-binding</keyword>
<accession>A0AAV5RL55</accession>
<dbReference type="EC" id="2.1.1.56" evidence="3"/>
<gene>
    <name evidence="17" type="ORF">DASB73_028390</name>
</gene>
<evidence type="ECO:0000256" key="13">
    <source>
        <dbReference type="ARBA" id="ARBA00044712"/>
    </source>
</evidence>
<evidence type="ECO:0000256" key="11">
    <source>
        <dbReference type="ARBA" id="ARBA00032772"/>
    </source>
</evidence>
<reference evidence="17 18" key="1">
    <citation type="journal article" date="2023" name="Elife">
        <title>Identification of key yeast species and microbe-microbe interactions impacting larval growth of Drosophila in the wild.</title>
        <authorList>
            <person name="Mure A."/>
            <person name="Sugiura Y."/>
            <person name="Maeda R."/>
            <person name="Honda K."/>
            <person name="Sakurai N."/>
            <person name="Takahashi Y."/>
            <person name="Watada M."/>
            <person name="Katoh T."/>
            <person name="Gotoh A."/>
            <person name="Gotoh Y."/>
            <person name="Taniguchi I."/>
            <person name="Nakamura K."/>
            <person name="Hayashi T."/>
            <person name="Katayama T."/>
            <person name="Uemura T."/>
            <person name="Hattori Y."/>
        </authorList>
    </citation>
    <scope>NUCLEOTIDE SEQUENCE [LARGE SCALE GENOMIC DNA]</scope>
    <source>
        <strain evidence="17 18">SB-73</strain>
    </source>
</reference>
<dbReference type="InterPro" id="IPR029063">
    <property type="entry name" value="SAM-dependent_MTases_sf"/>
</dbReference>
<dbReference type="InterPro" id="IPR039753">
    <property type="entry name" value="RG7MT1"/>
</dbReference>